<dbReference type="InterPro" id="IPR001932">
    <property type="entry name" value="PPM-type_phosphatase-like_dom"/>
</dbReference>
<evidence type="ECO:0000256" key="1">
    <source>
        <dbReference type="ARBA" id="ARBA00022801"/>
    </source>
</evidence>
<evidence type="ECO:0000313" key="2">
    <source>
        <dbReference type="EMBL" id="PWL54935.1"/>
    </source>
</evidence>
<dbReference type="SMART" id="SM00331">
    <property type="entry name" value="PP2C_SIG"/>
    <property type="match status" value="1"/>
</dbReference>
<proteinExistence type="predicted"/>
<dbReference type="Pfam" id="PF07228">
    <property type="entry name" value="SpoIIE"/>
    <property type="match status" value="1"/>
</dbReference>
<dbReference type="GO" id="GO:0004722">
    <property type="term" value="F:protein serine/threonine phosphatase activity"/>
    <property type="evidence" value="ECO:0007669"/>
    <property type="project" value="InterPro"/>
</dbReference>
<name>A0A316MCV2_9CLOT</name>
<dbReference type="InterPro" id="IPR045768">
    <property type="entry name" value="SpoIIE_N"/>
</dbReference>
<dbReference type="GeneID" id="90546257"/>
<comment type="caution">
    <text evidence="2">The sequence shown here is derived from an EMBL/GenBank/DDBJ whole genome shotgun (WGS) entry which is preliminary data.</text>
</comment>
<reference evidence="2 3" key="1">
    <citation type="submission" date="2018-03" db="EMBL/GenBank/DDBJ databases">
        <title>The uncultured portion of the human microbiome is neutrally assembled.</title>
        <authorList>
            <person name="Jeraldo P."/>
            <person name="Boardman L."/>
            <person name="White B.A."/>
            <person name="Nelson H."/>
            <person name="Goldenfeld N."/>
            <person name="Chia N."/>
        </authorList>
    </citation>
    <scope>NUCLEOTIDE SEQUENCE [LARGE SCALE GENOMIC DNA]</scope>
    <source>
        <strain evidence="2">CIM:MAG 903</strain>
    </source>
</reference>
<dbReference type="RefSeq" id="WP_027639684.1">
    <property type="nucleotide sequence ID" value="NZ_BAAACD010000044.1"/>
</dbReference>
<dbReference type="InterPro" id="IPR052016">
    <property type="entry name" value="Bact_Sigma-Reg"/>
</dbReference>
<keyword evidence="1" id="KW-0378">Hydrolase</keyword>
<dbReference type="SUPFAM" id="SSF81606">
    <property type="entry name" value="PP2C-like"/>
    <property type="match status" value="1"/>
</dbReference>
<dbReference type="PANTHER" id="PTHR43156:SF2">
    <property type="entry name" value="STAGE II SPORULATION PROTEIN E"/>
    <property type="match status" value="1"/>
</dbReference>
<dbReference type="EMBL" id="QAMZ01000016">
    <property type="protein sequence ID" value="PWL54935.1"/>
    <property type="molecule type" value="Genomic_DNA"/>
</dbReference>
<dbReference type="AlphaFoldDB" id="A0A316MCV2"/>
<evidence type="ECO:0000313" key="3">
    <source>
        <dbReference type="Proteomes" id="UP000246114"/>
    </source>
</evidence>
<protein>
    <submittedName>
        <fullName evidence="2">Stage II sporulation protein E</fullName>
    </submittedName>
</protein>
<dbReference type="Pfam" id="PF19732">
    <property type="entry name" value="SpoIIE_N"/>
    <property type="match status" value="1"/>
</dbReference>
<dbReference type="InterPro" id="IPR014221">
    <property type="entry name" value="SpoII_E"/>
</dbReference>
<sequence length="787" mass="88730">MQIGAEINTYKREQVFKEENQGRKATYLYKIIIYFILSMFVSRAILINETAPFGVALALTIVKSKDNRLSLSIIGGSLIGYLTLFSAVDEGALYIMGLITIGVLNYVLSKSTHKKKLIAIFSLMFLEIIAYRYIMHSYNLGINVLMTTFNLGCIFPIYFIMDYALLCSKELKTKHLFSSEEIISMTIIGCLVISGTWGMSIFGMSLRNIFGLIFIMIIAYINGSAIGAAAGVAMGIIVGMSSNNMMNFISIYGVCGLIVGVFKETGKWFTALAYIVIFSILKFYSGINEDVKLLEGIVNMGMFLMIPERIYDRWSLEFDWERKQEAIGKDYIDKIKETFNKKLNSFSDILGYMSTTLNDLVDNDKIFMQKKSSGLIENLADKVCGSCDMRSTCWKREFHYTYAAFGELIQNYQEDNDVMPVEIERKCIKRTALSKVTEEIVNSYIISEMWRKRLSEGRELLSGQIRNMATTINGIMEDFDKEVNFDIELEMILRKALNKKDLGIKDILCYEDKYNRLHINMEACHCGGNQKCIKQVLPLVNEVSERIMCVGDDGCNIDGKTGRCKIVFEETPKYHVATYVQQLNKEGEAFNGDSYSFEKLADGTYMTVISDGMGCGYDAYKESKASVELIEKFAESGFGREATINTVNSIMGIRFSEEEKFSTLDLNSIDLYDGNVTFIKVGAGESFIKSGEDVETIRCKTLPIGVLDKVDLDIIDRKIGHGDMILTLSDGIIDAGRKDWVADYLKNIQCNNPKELAEDILNKAKELSGAKVKDDMTVIVSKIYSLY</sequence>
<dbReference type="Proteomes" id="UP000246114">
    <property type="component" value="Unassembled WGS sequence"/>
</dbReference>
<dbReference type="NCBIfam" id="TIGR02865">
    <property type="entry name" value="spore_II_E"/>
    <property type="match status" value="1"/>
</dbReference>
<dbReference type="InterPro" id="IPR036457">
    <property type="entry name" value="PPM-type-like_dom_sf"/>
</dbReference>
<gene>
    <name evidence="2" type="primary">spoIIE</name>
    <name evidence="2" type="ORF">DBY38_02950</name>
</gene>
<dbReference type="Gene3D" id="3.60.40.10">
    <property type="entry name" value="PPM-type phosphatase domain"/>
    <property type="match status" value="1"/>
</dbReference>
<dbReference type="PANTHER" id="PTHR43156">
    <property type="entry name" value="STAGE II SPORULATION PROTEIN E-RELATED"/>
    <property type="match status" value="1"/>
</dbReference>
<organism evidence="2 3">
    <name type="scientific">Clostridium cadaveris</name>
    <dbReference type="NCBI Taxonomy" id="1529"/>
    <lineage>
        <taxon>Bacteria</taxon>
        <taxon>Bacillati</taxon>
        <taxon>Bacillota</taxon>
        <taxon>Clostridia</taxon>
        <taxon>Eubacteriales</taxon>
        <taxon>Clostridiaceae</taxon>
        <taxon>Clostridium</taxon>
    </lineage>
</organism>
<accession>A0A316MCV2</accession>